<gene>
    <name evidence="3" type="ORF">PPTG_17687</name>
</gene>
<dbReference type="InterPro" id="IPR036291">
    <property type="entry name" value="NAD(P)-bd_dom_sf"/>
</dbReference>
<dbReference type="GO" id="GO:0009423">
    <property type="term" value="P:chorismate biosynthetic process"/>
    <property type="evidence" value="ECO:0007669"/>
    <property type="project" value="UniProtKB-UniPathway"/>
</dbReference>
<feature type="domain" description="Shikimate dehydrogenase substrate binding N-terminal" evidence="2">
    <location>
        <begin position="77"/>
        <end position="161"/>
    </location>
</feature>
<evidence type="ECO:0000259" key="2">
    <source>
        <dbReference type="Pfam" id="PF08501"/>
    </source>
</evidence>
<dbReference type="GO" id="GO:0019632">
    <property type="term" value="P:shikimate metabolic process"/>
    <property type="evidence" value="ECO:0007669"/>
    <property type="project" value="TreeGrafter"/>
</dbReference>
<dbReference type="Proteomes" id="UP000018817">
    <property type="component" value="Unassembled WGS sequence"/>
</dbReference>
<dbReference type="GO" id="GO:0003855">
    <property type="term" value="F:3-dehydroquinate dehydratase activity"/>
    <property type="evidence" value="ECO:0007669"/>
    <property type="project" value="InterPro"/>
</dbReference>
<dbReference type="AlphaFoldDB" id="W2PIM4"/>
<dbReference type="FunFam" id="3.40.50.720:FF:000633">
    <property type="entry name" value="Pentafunctional AROM polypeptide"/>
    <property type="match status" value="1"/>
</dbReference>
<dbReference type="PANTHER" id="PTHR21089">
    <property type="entry name" value="SHIKIMATE DEHYDROGENASE"/>
    <property type="match status" value="1"/>
</dbReference>
<dbReference type="PANTHER" id="PTHR21089:SF1">
    <property type="entry name" value="BIFUNCTIONAL 3-DEHYDROQUINATE DEHYDRATASE_SHIKIMATE DEHYDROGENASE, CHLOROPLASTIC"/>
    <property type="match status" value="1"/>
</dbReference>
<dbReference type="SUPFAM" id="SSF53223">
    <property type="entry name" value="Aminoacid dehydrogenase-like, N-terminal domain"/>
    <property type="match status" value="1"/>
</dbReference>
<dbReference type="SUPFAM" id="SSF51569">
    <property type="entry name" value="Aldolase"/>
    <property type="match status" value="1"/>
</dbReference>
<dbReference type="OMA" id="AIYVMRR"/>
<dbReference type="InterPro" id="IPR013708">
    <property type="entry name" value="Shikimate_DH-bd_N"/>
</dbReference>
<dbReference type="RefSeq" id="XP_008913884.1">
    <property type="nucleotide sequence ID" value="XM_008915636.1"/>
</dbReference>
<dbReference type="GeneID" id="20186650"/>
<dbReference type="Gene3D" id="3.40.50.720">
    <property type="entry name" value="NAD(P)-binding Rossmann-like Domain"/>
    <property type="match status" value="1"/>
</dbReference>
<dbReference type="InterPro" id="IPR022893">
    <property type="entry name" value="Shikimate_DH_fam"/>
</dbReference>
<name>W2PIM4_PHYN3</name>
<dbReference type="EMBL" id="KI669633">
    <property type="protein sequence ID" value="ETN00833.1"/>
    <property type="molecule type" value="Genomic_DNA"/>
</dbReference>
<dbReference type="NCBIfam" id="TIGR01809">
    <property type="entry name" value="Shik-DH-AROM"/>
    <property type="match status" value="1"/>
</dbReference>
<evidence type="ECO:0000259" key="1">
    <source>
        <dbReference type="Pfam" id="PF01488"/>
    </source>
</evidence>
<dbReference type="Pfam" id="PF01487">
    <property type="entry name" value="DHquinase_I"/>
    <property type="match status" value="1"/>
</dbReference>
<accession>W2PIM4</accession>
<dbReference type="Pfam" id="PF08501">
    <property type="entry name" value="Shikimate_dh_N"/>
    <property type="match status" value="1"/>
</dbReference>
<dbReference type="Pfam" id="PF01488">
    <property type="entry name" value="Shikimate_DH"/>
    <property type="match status" value="1"/>
</dbReference>
<protein>
    <submittedName>
        <fullName evidence="3">Shikimate-5-dehydrogenase</fullName>
    </submittedName>
</protein>
<dbReference type="InterPro" id="IPR013785">
    <property type="entry name" value="Aldolase_TIM"/>
</dbReference>
<proteinExistence type="predicted"/>
<evidence type="ECO:0000313" key="4">
    <source>
        <dbReference type="Proteomes" id="UP000018817"/>
    </source>
</evidence>
<dbReference type="VEuPathDB" id="FungiDB:PPTG_17687"/>
<evidence type="ECO:0000313" key="3">
    <source>
        <dbReference type="EMBL" id="ETN00833.1"/>
    </source>
</evidence>
<dbReference type="UniPathway" id="UPA00053">
    <property type="reaction ID" value="UER00087"/>
</dbReference>
<dbReference type="InterPro" id="IPR001381">
    <property type="entry name" value="DHquinase_I"/>
</dbReference>
<dbReference type="InterPro" id="IPR010110">
    <property type="entry name" value="Shikimate_DH_AroM-type"/>
</dbReference>
<dbReference type="InterPro" id="IPR046346">
    <property type="entry name" value="Aminoacid_DH-like_N_sf"/>
</dbReference>
<dbReference type="Gene3D" id="3.40.50.10860">
    <property type="entry name" value="Leucine Dehydrogenase, chain A, domain 1"/>
    <property type="match status" value="1"/>
</dbReference>
<feature type="domain" description="Quinate/shikimate 5-dehydrogenase/glutamyl-tRNA reductase" evidence="1">
    <location>
        <begin position="200"/>
        <end position="297"/>
    </location>
</feature>
<reference evidence="4" key="1">
    <citation type="submission" date="2011-12" db="EMBL/GenBank/DDBJ databases">
        <authorList>
            <consortium name="The Broad Institute Genome Sequencing Platform"/>
            <person name="Russ C."/>
            <person name="Tyler B."/>
            <person name="Panabieres F."/>
            <person name="Shan W."/>
            <person name="Tripathy S."/>
            <person name="Grunwald N."/>
            <person name="Machado M."/>
            <person name="Young S.K."/>
            <person name="Zeng Q."/>
            <person name="Gargeya S."/>
            <person name="Fitzgerald M."/>
            <person name="Haas B."/>
            <person name="Abouelleil A."/>
            <person name="Alvarado L."/>
            <person name="Arachchi H.M."/>
            <person name="Berlin A."/>
            <person name="Chapman S.B."/>
            <person name="Gearin G."/>
            <person name="Goldberg J."/>
            <person name="Griggs A."/>
            <person name="Gujja S."/>
            <person name="Hansen M."/>
            <person name="Heiman D."/>
            <person name="Howarth C."/>
            <person name="Larimer J."/>
            <person name="Lui A."/>
            <person name="MacDonald P.J.P."/>
            <person name="McCowen C."/>
            <person name="Montmayeur A."/>
            <person name="Murphy C."/>
            <person name="Neiman D."/>
            <person name="Pearson M."/>
            <person name="Priest M."/>
            <person name="Roberts A."/>
            <person name="Saif S."/>
            <person name="Shea T."/>
            <person name="Sisk P."/>
            <person name="Stolte C."/>
            <person name="Sykes S."/>
            <person name="Wortman J."/>
            <person name="Nusbaum C."/>
            <person name="Birren B."/>
        </authorList>
    </citation>
    <scope>NUCLEOTIDE SEQUENCE [LARGE SCALE GENOMIC DNA]</scope>
    <source>
        <strain evidence="4">INRA-310</strain>
    </source>
</reference>
<dbReference type="FunFam" id="3.40.50.10860:FF:000015">
    <property type="entry name" value="Pentafunctional AROM polypeptide"/>
    <property type="match status" value="1"/>
</dbReference>
<dbReference type="STRING" id="761204.W2PIM4"/>
<dbReference type="GO" id="GO:0005737">
    <property type="term" value="C:cytoplasm"/>
    <property type="evidence" value="ECO:0007669"/>
    <property type="project" value="InterPro"/>
</dbReference>
<sequence>MVDRVAKDFATAWQQQMPIISLCTTEAGKLTRVLNRTLTPVTHPMLPAAAAPGQLSVEEIMTLRKQLGLLPAREFFLFGSPIQKSPSPAMHNAGFASTSLTSLFTYGLHDTTDVLEIVKRMQAFDTNFGGGSVTIPLKVDIMEHLDELSPAAQAIGAVNTIMRQDRNGAPYWKGDNTDWLGILRPISKRLATLGVNKPAHELTALVVGAGGTSMAASYAMRQLGVGKLFIFNRTLEKAQAVAVRFDAEALSELTVESLAQVDVVVGTIPAQAGFQLPEHLVAPRADGSKVVVLDAAYMPPITPMLAHAHAAGGALCIQGYEMLYEQGIEQFYRWHKATQVWTVDEEAIKEACRQHVPVDQRLSQA</sequence>
<dbReference type="GO" id="GO:0004764">
    <property type="term" value="F:shikimate 3-dehydrogenase (NADP+) activity"/>
    <property type="evidence" value="ECO:0007669"/>
    <property type="project" value="InterPro"/>
</dbReference>
<reference evidence="3 4" key="2">
    <citation type="submission" date="2013-11" db="EMBL/GenBank/DDBJ databases">
        <title>The Genome Sequence of Phytophthora parasitica INRA-310.</title>
        <authorList>
            <consortium name="The Broad Institute Genomics Platform"/>
            <person name="Russ C."/>
            <person name="Tyler B."/>
            <person name="Panabieres F."/>
            <person name="Shan W."/>
            <person name="Tripathy S."/>
            <person name="Grunwald N."/>
            <person name="Machado M."/>
            <person name="Johnson C.S."/>
            <person name="Arredondo F."/>
            <person name="Hong C."/>
            <person name="Coffey M."/>
            <person name="Young S.K."/>
            <person name="Zeng Q."/>
            <person name="Gargeya S."/>
            <person name="Fitzgerald M."/>
            <person name="Abouelleil A."/>
            <person name="Alvarado L."/>
            <person name="Chapman S.B."/>
            <person name="Gainer-Dewar J."/>
            <person name="Goldberg J."/>
            <person name="Griggs A."/>
            <person name="Gujja S."/>
            <person name="Hansen M."/>
            <person name="Howarth C."/>
            <person name="Imamovic A."/>
            <person name="Ireland A."/>
            <person name="Larimer J."/>
            <person name="McCowan C."/>
            <person name="Murphy C."/>
            <person name="Pearson M."/>
            <person name="Poon T.W."/>
            <person name="Priest M."/>
            <person name="Roberts A."/>
            <person name="Saif S."/>
            <person name="Shea T."/>
            <person name="Sykes S."/>
            <person name="Wortman J."/>
            <person name="Nusbaum C."/>
            <person name="Birren B."/>
        </authorList>
    </citation>
    <scope>NUCLEOTIDE SEQUENCE [LARGE SCALE GENOMIC DNA]</scope>
    <source>
        <strain evidence="3 4">INRA-310</strain>
    </source>
</reference>
<dbReference type="Gene3D" id="3.20.20.70">
    <property type="entry name" value="Aldolase class I"/>
    <property type="match status" value="1"/>
</dbReference>
<dbReference type="OrthoDB" id="197068at2759"/>
<organism evidence="3 4">
    <name type="scientific">Phytophthora nicotianae (strain INRA-310)</name>
    <name type="common">Phytophthora parasitica</name>
    <dbReference type="NCBI Taxonomy" id="761204"/>
    <lineage>
        <taxon>Eukaryota</taxon>
        <taxon>Sar</taxon>
        <taxon>Stramenopiles</taxon>
        <taxon>Oomycota</taxon>
        <taxon>Peronosporomycetes</taxon>
        <taxon>Peronosporales</taxon>
        <taxon>Peronosporaceae</taxon>
        <taxon>Phytophthora</taxon>
    </lineage>
</organism>
<dbReference type="CDD" id="cd01065">
    <property type="entry name" value="NAD_bind_Shikimate_DH"/>
    <property type="match status" value="1"/>
</dbReference>
<dbReference type="SUPFAM" id="SSF51735">
    <property type="entry name" value="NAD(P)-binding Rossmann-fold domains"/>
    <property type="match status" value="1"/>
</dbReference>
<dbReference type="InterPro" id="IPR006151">
    <property type="entry name" value="Shikm_DH/Glu-tRNA_Rdtase"/>
</dbReference>